<dbReference type="InterPro" id="IPR050341">
    <property type="entry name" value="PP1_catalytic_subunit"/>
</dbReference>
<comment type="catalytic activity">
    <reaction evidence="7 8">
        <text>O-phospho-L-threonyl-[protein] + H2O = L-threonyl-[protein] + phosphate</text>
        <dbReference type="Rhea" id="RHEA:47004"/>
        <dbReference type="Rhea" id="RHEA-COMP:11060"/>
        <dbReference type="Rhea" id="RHEA-COMP:11605"/>
        <dbReference type="ChEBI" id="CHEBI:15377"/>
        <dbReference type="ChEBI" id="CHEBI:30013"/>
        <dbReference type="ChEBI" id="CHEBI:43474"/>
        <dbReference type="ChEBI" id="CHEBI:61977"/>
        <dbReference type="EC" id="3.1.3.16"/>
    </reaction>
</comment>
<evidence type="ECO:0000256" key="3">
    <source>
        <dbReference type="ARBA" id="ARBA00022801"/>
    </source>
</evidence>
<feature type="domain" description="Serine/threonine specific protein phosphatases" evidence="9">
    <location>
        <begin position="104"/>
        <end position="109"/>
    </location>
</feature>
<dbReference type="AlphaFoldDB" id="A0A0N4XF84"/>
<dbReference type="CDD" id="cd00144">
    <property type="entry name" value="MPP_PPP_family"/>
    <property type="match status" value="1"/>
</dbReference>
<dbReference type="InterPro" id="IPR029052">
    <property type="entry name" value="Metallo-depent_PP-like"/>
</dbReference>
<dbReference type="Proteomes" id="UP000271162">
    <property type="component" value="Unassembled WGS sequence"/>
</dbReference>
<evidence type="ECO:0000256" key="6">
    <source>
        <dbReference type="ARBA" id="ARBA00047761"/>
    </source>
</evidence>
<dbReference type="WBParaSite" id="NBR_0000118601-mRNA-1">
    <property type="protein sequence ID" value="NBR_0000118601-mRNA-1"/>
    <property type="gene ID" value="NBR_0000118601"/>
</dbReference>
<dbReference type="GO" id="GO:0005737">
    <property type="term" value="C:cytoplasm"/>
    <property type="evidence" value="ECO:0007669"/>
    <property type="project" value="TreeGrafter"/>
</dbReference>
<name>A0A0N4XF84_NIPBR</name>
<dbReference type="InterPro" id="IPR006186">
    <property type="entry name" value="Ser/Thr-sp_prot-phosphatase"/>
</dbReference>
<dbReference type="PANTHER" id="PTHR11668">
    <property type="entry name" value="SERINE/THREONINE PROTEIN PHOSPHATASE"/>
    <property type="match status" value="1"/>
</dbReference>
<evidence type="ECO:0000256" key="7">
    <source>
        <dbReference type="ARBA" id="ARBA00048336"/>
    </source>
</evidence>
<proteinExistence type="inferred from homology"/>
<dbReference type="GO" id="GO:0046872">
    <property type="term" value="F:metal ion binding"/>
    <property type="evidence" value="ECO:0007669"/>
    <property type="project" value="UniProtKB-KW"/>
</dbReference>
<evidence type="ECO:0000256" key="4">
    <source>
        <dbReference type="ARBA" id="ARBA00022912"/>
    </source>
</evidence>
<evidence type="ECO:0000259" key="9">
    <source>
        <dbReference type="PROSITE" id="PS00125"/>
    </source>
</evidence>
<evidence type="ECO:0000256" key="8">
    <source>
        <dbReference type="RuleBase" id="RU004273"/>
    </source>
</evidence>
<keyword evidence="4" id="KW-0904">Protein phosphatase</keyword>
<dbReference type="STRING" id="27835.A0A0N4XF84"/>
<comment type="cofactor">
    <cofactor evidence="1">
        <name>Mn(2+)</name>
        <dbReference type="ChEBI" id="CHEBI:29035"/>
    </cofactor>
</comment>
<sequence>MVDSLLVYTIEWVPIAILGFLVPSLGPQYHLWALLTEIPVPCMVYGDTHGQYSDLLRWFNLNGWPHETRCVFLGDFVDRGSHGVELFALLTTLKVCFPDNIFIIRGNHEEETLNQIYSFASEVHYKFDAKSIDPKIARDPMYDHFKNVFMNLPLACLIGGEILAMHGGISPKLRSLQDIREISRPIQEFEKGTLACDLVWSDPDTLNIVSKFQPNFEREAQWGIGQLFSQSAVKEACKRLNVKLIIRGHQAPLHGYACWAKGLLITLFSAPAYKGSTEETVNLGACIEAPASGELIVKQLKVTEKVRRKRAEDQQRRFRSRYRDYTRNILDMSSYSKNIPMDH</sequence>
<dbReference type="OMA" id="DITNADC"/>
<dbReference type="PRINTS" id="PR00114">
    <property type="entry name" value="STPHPHTASE"/>
</dbReference>
<protein>
    <recommendedName>
        <fullName evidence="8">Serine/threonine-protein phosphatase</fullName>
        <ecNumber evidence="8">3.1.3.16</ecNumber>
    </recommendedName>
</protein>
<evidence type="ECO:0000313" key="10">
    <source>
        <dbReference type="EMBL" id="VDL64480.1"/>
    </source>
</evidence>
<evidence type="ECO:0000313" key="11">
    <source>
        <dbReference type="Proteomes" id="UP000271162"/>
    </source>
</evidence>
<keyword evidence="2" id="KW-0479">Metal-binding</keyword>
<evidence type="ECO:0000256" key="1">
    <source>
        <dbReference type="ARBA" id="ARBA00001936"/>
    </source>
</evidence>
<evidence type="ECO:0000256" key="5">
    <source>
        <dbReference type="ARBA" id="ARBA00023211"/>
    </source>
</evidence>
<dbReference type="EC" id="3.1.3.16" evidence="8"/>
<dbReference type="SUPFAM" id="SSF56300">
    <property type="entry name" value="Metallo-dependent phosphatases"/>
    <property type="match status" value="1"/>
</dbReference>
<comment type="catalytic activity">
    <reaction evidence="6">
        <text>O-phospho-L-seryl-[protein] + H2O = L-seryl-[protein] + phosphate</text>
        <dbReference type="Rhea" id="RHEA:20629"/>
        <dbReference type="Rhea" id="RHEA-COMP:9863"/>
        <dbReference type="Rhea" id="RHEA-COMP:11604"/>
        <dbReference type="ChEBI" id="CHEBI:15377"/>
        <dbReference type="ChEBI" id="CHEBI:29999"/>
        <dbReference type="ChEBI" id="CHEBI:43474"/>
        <dbReference type="ChEBI" id="CHEBI:83421"/>
        <dbReference type="EC" id="3.1.3.16"/>
    </reaction>
</comment>
<dbReference type="GO" id="GO:0004722">
    <property type="term" value="F:protein serine/threonine phosphatase activity"/>
    <property type="evidence" value="ECO:0007669"/>
    <property type="project" value="UniProtKB-EC"/>
</dbReference>
<dbReference type="Pfam" id="PF00149">
    <property type="entry name" value="Metallophos"/>
    <property type="match status" value="1"/>
</dbReference>
<dbReference type="EMBL" id="UYSL01000835">
    <property type="protein sequence ID" value="VDL64480.1"/>
    <property type="molecule type" value="Genomic_DNA"/>
</dbReference>
<evidence type="ECO:0000313" key="12">
    <source>
        <dbReference type="WBParaSite" id="NBR_0000118601-mRNA-1"/>
    </source>
</evidence>
<organism evidence="12">
    <name type="scientific">Nippostrongylus brasiliensis</name>
    <name type="common">Rat hookworm</name>
    <dbReference type="NCBI Taxonomy" id="27835"/>
    <lineage>
        <taxon>Eukaryota</taxon>
        <taxon>Metazoa</taxon>
        <taxon>Ecdysozoa</taxon>
        <taxon>Nematoda</taxon>
        <taxon>Chromadorea</taxon>
        <taxon>Rhabditida</taxon>
        <taxon>Rhabditina</taxon>
        <taxon>Rhabditomorpha</taxon>
        <taxon>Strongyloidea</taxon>
        <taxon>Heligmosomidae</taxon>
        <taxon>Nippostrongylus</taxon>
    </lineage>
</organism>
<reference evidence="10 11" key="2">
    <citation type="submission" date="2018-11" db="EMBL/GenBank/DDBJ databases">
        <authorList>
            <consortium name="Pathogen Informatics"/>
        </authorList>
    </citation>
    <scope>NUCLEOTIDE SEQUENCE [LARGE SCALE GENOMIC DNA]</scope>
</reference>
<comment type="similarity">
    <text evidence="8">Belongs to the PPP phosphatase family.</text>
</comment>
<dbReference type="GO" id="GO:0005634">
    <property type="term" value="C:nucleus"/>
    <property type="evidence" value="ECO:0007669"/>
    <property type="project" value="TreeGrafter"/>
</dbReference>
<dbReference type="Gene3D" id="3.60.21.10">
    <property type="match status" value="1"/>
</dbReference>
<keyword evidence="5" id="KW-0464">Manganese</keyword>
<dbReference type="SMART" id="SM00156">
    <property type="entry name" value="PP2Ac"/>
    <property type="match status" value="1"/>
</dbReference>
<keyword evidence="3 8" id="KW-0378">Hydrolase</keyword>
<gene>
    <name evidence="10" type="ORF">NBR_LOCUS1187</name>
</gene>
<accession>A0A0N4XF84</accession>
<dbReference type="PROSITE" id="PS00125">
    <property type="entry name" value="SER_THR_PHOSPHATASE"/>
    <property type="match status" value="1"/>
</dbReference>
<reference evidence="12" key="1">
    <citation type="submission" date="2017-02" db="UniProtKB">
        <authorList>
            <consortium name="WormBaseParasite"/>
        </authorList>
    </citation>
    <scope>IDENTIFICATION</scope>
</reference>
<dbReference type="PANTHER" id="PTHR11668:SF300">
    <property type="entry name" value="SERINE_THREONINE-PROTEIN PHOSPHATASE"/>
    <property type="match status" value="1"/>
</dbReference>
<dbReference type="InterPro" id="IPR004843">
    <property type="entry name" value="Calcineurin-like_PHP"/>
</dbReference>
<evidence type="ECO:0000256" key="2">
    <source>
        <dbReference type="ARBA" id="ARBA00022723"/>
    </source>
</evidence>
<keyword evidence="11" id="KW-1185">Reference proteome</keyword>